<reference evidence="2 3" key="1">
    <citation type="submission" date="2017-04" db="EMBL/GenBank/DDBJ databases">
        <authorList>
            <person name="Afonso C.L."/>
            <person name="Miller P.J."/>
            <person name="Scott M.A."/>
            <person name="Spackman E."/>
            <person name="Goraichik I."/>
            <person name="Dimitrov K.M."/>
            <person name="Suarez D.L."/>
            <person name="Swayne D.E."/>
        </authorList>
    </citation>
    <scope>NUCLEOTIDE SEQUENCE [LARGE SCALE GENOMIC DNA]</scope>
    <source>
        <strain evidence="2 3">DSM 43828</strain>
    </source>
</reference>
<dbReference type="OrthoDB" id="3619398at2"/>
<feature type="transmembrane region" description="Helical" evidence="1">
    <location>
        <begin position="150"/>
        <end position="168"/>
    </location>
</feature>
<dbReference type="InterPro" id="IPR056926">
    <property type="entry name" value="FLQE3_permease"/>
</dbReference>
<dbReference type="EMBL" id="FWXV01000011">
    <property type="protein sequence ID" value="SMD25471.1"/>
    <property type="molecule type" value="Genomic_DNA"/>
</dbReference>
<dbReference type="RefSeq" id="WP_033383040.1">
    <property type="nucleotide sequence ID" value="NZ_FWXV01000011.1"/>
</dbReference>
<keyword evidence="3" id="KW-1185">Reference proteome</keyword>
<protein>
    <submittedName>
        <fullName evidence="2">Fluoroquinolone transport system permease protein</fullName>
    </submittedName>
</protein>
<proteinExistence type="predicted"/>
<feature type="transmembrane region" description="Helical" evidence="1">
    <location>
        <begin position="121"/>
        <end position="144"/>
    </location>
</feature>
<evidence type="ECO:0000313" key="2">
    <source>
        <dbReference type="EMBL" id="SMD25471.1"/>
    </source>
</evidence>
<keyword evidence="1" id="KW-0812">Transmembrane</keyword>
<feature type="transmembrane region" description="Helical" evidence="1">
    <location>
        <begin position="89"/>
        <end position="109"/>
    </location>
</feature>
<evidence type="ECO:0000256" key="1">
    <source>
        <dbReference type="SAM" id="Phobius"/>
    </source>
</evidence>
<keyword evidence="1" id="KW-1133">Transmembrane helix</keyword>
<dbReference type="Proteomes" id="UP000192674">
    <property type="component" value="Unassembled WGS sequence"/>
</dbReference>
<name>A0A1Y5Y7B8_KIBAR</name>
<keyword evidence="1" id="KW-0472">Membrane</keyword>
<feature type="transmembrane region" description="Helical" evidence="1">
    <location>
        <begin position="20"/>
        <end position="37"/>
    </location>
</feature>
<feature type="transmembrane region" description="Helical" evidence="1">
    <location>
        <begin position="199"/>
        <end position="221"/>
    </location>
</feature>
<dbReference type="Pfam" id="PF24686">
    <property type="entry name" value="FLQE3_permease"/>
    <property type="match status" value="1"/>
</dbReference>
<feature type="transmembrane region" description="Helical" evidence="1">
    <location>
        <begin position="49"/>
        <end position="69"/>
    </location>
</feature>
<accession>A0A1Y5Y7B8</accession>
<sequence>MSRLAVTLKLEMTLQRRYKFLHAAVFSGILWLALLLPMPGHLRSTAEPYVILGDLMIVGFFFVAAAVFFEKGERTLHALVATPLRFHEYLASKVLTLTTLSVVLAVFVATTTHGVHYNLPLLVLGATLGTVLMLLLGFVSALPFTSVSDWFMPSVLPIALFNLPIFHYSGLSDAVWFYLIPTQGPLMVLGAAFDQKTLTTWQFAYSVAYPVLFAAGMWLLAQRMFDKYLVAKTGGA</sequence>
<evidence type="ECO:0000313" key="3">
    <source>
        <dbReference type="Proteomes" id="UP000192674"/>
    </source>
</evidence>
<gene>
    <name evidence="2" type="ORF">SAMN05661093_09157</name>
</gene>
<dbReference type="AlphaFoldDB" id="A0A1Y5Y7B8"/>
<organism evidence="2 3">
    <name type="scientific">Kibdelosporangium aridum</name>
    <dbReference type="NCBI Taxonomy" id="2030"/>
    <lineage>
        <taxon>Bacteria</taxon>
        <taxon>Bacillati</taxon>
        <taxon>Actinomycetota</taxon>
        <taxon>Actinomycetes</taxon>
        <taxon>Pseudonocardiales</taxon>
        <taxon>Pseudonocardiaceae</taxon>
        <taxon>Kibdelosporangium</taxon>
    </lineage>
</organism>